<evidence type="ECO:0000313" key="1">
    <source>
        <dbReference type="EMBL" id="JAH23302.1"/>
    </source>
</evidence>
<accession>A0A0E9R3J1</accession>
<protein>
    <submittedName>
        <fullName evidence="1">Uncharacterized protein</fullName>
    </submittedName>
</protein>
<reference evidence="1" key="1">
    <citation type="submission" date="2014-11" db="EMBL/GenBank/DDBJ databases">
        <authorList>
            <person name="Amaro Gonzalez C."/>
        </authorList>
    </citation>
    <scope>NUCLEOTIDE SEQUENCE</scope>
</reference>
<organism evidence="1">
    <name type="scientific">Anguilla anguilla</name>
    <name type="common">European freshwater eel</name>
    <name type="synonym">Muraena anguilla</name>
    <dbReference type="NCBI Taxonomy" id="7936"/>
    <lineage>
        <taxon>Eukaryota</taxon>
        <taxon>Metazoa</taxon>
        <taxon>Chordata</taxon>
        <taxon>Craniata</taxon>
        <taxon>Vertebrata</taxon>
        <taxon>Euteleostomi</taxon>
        <taxon>Actinopterygii</taxon>
        <taxon>Neopterygii</taxon>
        <taxon>Teleostei</taxon>
        <taxon>Anguilliformes</taxon>
        <taxon>Anguillidae</taxon>
        <taxon>Anguilla</taxon>
    </lineage>
</organism>
<reference evidence="1" key="2">
    <citation type="journal article" date="2015" name="Fish Shellfish Immunol.">
        <title>Early steps in the European eel (Anguilla anguilla)-Vibrio vulnificus interaction in the gills: Role of the RtxA13 toxin.</title>
        <authorList>
            <person name="Callol A."/>
            <person name="Pajuelo D."/>
            <person name="Ebbesson L."/>
            <person name="Teles M."/>
            <person name="MacKenzie S."/>
            <person name="Amaro C."/>
        </authorList>
    </citation>
    <scope>NUCLEOTIDE SEQUENCE</scope>
</reference>
<name>A0A0E9R3J1_ANGAN</name>
<sequence length="30" mass="3685">MEDSYPTYYPLHTKIIRTKQHVVCLIQYML</sequence>
<proteinExistence type="predicted"/>
<dbReference type="EMBL" id="GBXM01085275">
    <property type="protein sequence ID" value="JAH23302.1"/>
    <property type="molecule type" value="Transcribed_RNA"/>
</dbReference>
<dbReference type="AlphaFoldDB" id="A0A0E9R3J1"/>